<keyword evidence="4" id="KW-1185">Reference proteome</keyword>
<comment type="caution">
    <text evidence="3">The sequence shown here is derived from an EMBL/GenBank/DDBJ whole genome shotgun (WGS) entry which is preliminary data.</text>
</comment>
<name>A0A8K1CK66_PYTOL</name>
<reference evidence="3" key="1">
    <citation type="submission" date="2019-03" db="EMBL/GenBank/DDBJ databases">
        <title>Long read genome sequence of the mycoparasitic Pythium oligandrum ATCC 38472 isolated from sugarbeet rhizosphere.</title>
        <authorList>
            <person name="Gaulin E."/>
        </authorList>
    </citation>
    <scope>NUCLEOTIDE SEQUENCE</scope>
    <source>
        <strain evidence="3">ATCC 38472_TT</strain>
    </source>
</reference>
<feature type="region of interest" description="Disordered" evidence="1">
    <location>
        <begin position="938"/>
        <end position="999"/>
    </location>
</feature>
<dbReference type="PANTHER" id="PTHR38795:SF1">
    <property type="entry name" value="DUF6604 DOMAIN-CONTAINING PROTEIN"/>
    <property type="match status" value="1"/>
</dbReference>
<dbReference type="Gene3D" id="1.25.40.20">
    <property type="entry name" value="Ankyrin repeat-containing domain"/>
    <property type="match status" value="1"/>
</dbReference>
<evidence type="ECO:0000259" key="2">
    <source>
        <dbReference type="Pfam" id="PF20253"/>
    </source>
</evidence>
<sequence length="1322" mass="148350">MSFPGHIYGKYKHATQFFLDWMLRAGASTGASPAPRNASIRVLQTAVDELVGKRKSLGSDELRELPLALTAFQIAITLREHVASFFDAEEANTSGSEDTHAHFLNCLKEWHKALTPLQMPTAEGTKLPTIQLTNYYDVLEIPDDFIPEVAPVAVDKSTKTSSLSEAERTKLFDEAFAQDLALEFACFLMELEELSDAVYDVYWSVKQQKKTLVEATAVAKVAIQCATSAIARFQLKYPSVRDADDVFTLLEKHLSSSPFDLLSTLVIKEWYKGHRAKVKVDAVPGGIIVDFSWVGSALLSFRNDIPIDHRVRLSGEGFGKTYNEETQEYLMPDPTAIPSFLWQQLPLLYNMIAPNRLSGHSMSKPSGPLSASFLQSFAEFFASRKVTIELVFMTICWVKSVSALQGDAGLSRNVSRTIYHRWKLQDRLEKLISKGDAVPTMQKSMKKMLDDLKDAEKGDMVIRANPVLAGFVELDLHLLYLHVGNESVFPTPHFRGFCHLYAALRDRRLLDPIPLFDNLLAVYEGAVFTPSRAAASHGSFLRTYLLSSHVSLLAVDAFFREKSLPASAQATKYREQYRIRDLSRLFCLLVDGDLSILHSGDTSTPKSLKELEIGVSDLAHEELFKSRVLSYDMLQLTTDLDAFILDLCDEYGLRDSLAKYPTRGQALEDVVTTPLIGFLDCVQLDGSIRDNKDGFLKLKMQAPLLVDDPRHVTIFMDFHRLMGMLRDSKGPLDNGDAGILKTMVNRNPALLGISASTTGARASDLDILLHHAAAGPARDKRTVEWMIQCGALYLQPTHCRNPPEPGTLDRGVVRKQLCNHLAVHSAAAAGLEDVMRLLLEADHLRDLNTRTFHTKESLAHLTVKNGHRGVYELLERLGADVRHPDAKGKYVYDLTSDASWKESIRALAEKQRRDYDSKGERKYVRANVTLAKLLSKLGKQREDAKSASPSNGKPAQTAPPPAPTTTQSENSTTKSVKKKKKKKGKKKQAGTQDETDEARPVLQQLLKSEGHVEKESQKESQKKKEVVDQLAVVLKAVIASETSVSDAQLRDAVENINSLRNVILIYTAPERQHSLSQATRQNVAERAFTVIHLMNKYNRQQPEPPLVPRMKLWELETKPAKTPLQKLQRCCETNIDWVNFVLDTARVLISCKRVPQARELLELFEKRLLKMKQRPLPFRLWMLSYAKIRVEAGLSRIPTSPEGKKHLEWYLAAPVDDELTLVHLDQFHGCRYFVTAKCVDPTGIFAHTVNQNAPDPHDFFSIGPHVYCGSENEAEHRDAVQFMVMTAQMFGARLKRLKPMLESIEVLGFEFSRNGITRVTQT</sequence>
<feature type="domain" description="DUF6604" evidence="2">
    <location>
        <begin position="10"/>
        <end position="233"/>
    </location>
</feature>
<proteinExistence type="predicted"/>
<gene>
    <name evidence="3" type="ORF">Poli38472_013080</name>
</gene>
<feature type="compositionally biased region" description="Basic residues" evidence="1">
    <location>
        <begin position="975"/>
        <end position="988"/>
    </location>
</feature>
<dbReference type="Pfam" id="PF20253">
    <property type="entry name" value="DUF6604"/>
    <property type="match status" value="1"/>
</dbReference>
<evidence type="ECO:0000313" key="4">
    <source>
        <dbReference type="Proteomes" id="UP000794436"/>
    </source>
</evidence>
<protein>
    <recommendedName>
        <fullName evidence="2">DUF6604 domain-containing protein</fullName>
    </recommendedName>
</protein>
<accession>A0A8K1CK66</accession>
<dbReference type="SUPFAM" id="SSF48403">
    <property type="entry name" value="Ankyrin repeat"/>
    <property type="match status" value="1"/>
</dbReference>
<evidence type="ECO:0000313" key="3">
    <source>
        <dbReference type="EMBL" id="TMW64458.1"/>
    </source>
</evidence>
<organism evidence="3 4">
    <name type="scientific">Pythium oligandrum</name>
    <name type="common">Mycoparasitic fungus</name>
    <dbReference type="NCBI Taxonomy" id="41045"/>
    <lineage>
        <taxon>Eukaryota</taxon>
        <taxon>Sar</taxon>
        <taxon>Stramenopiles</taxon>
        <taxon>Oomycota</taxon>
        <taxon>Peronosporomycetes</taxon>
        <taxon>Pythiales</taxon>
        <taxon>Pythiaceae</taxon>
        <taxon>Pythium</taxon>
    </lineage>
</organism>
<dbReference type="EMBL" id="SPLM01000040">
    <property type="protein sequence ID" value="TMW64458.1"/>
    <property type="molecule type" value="Genomic_DNA"/>
</dbReference>
<dbReference type="InterPro" id="IPR046539">
    <property type="entry name" value="DUF6604"/>
</dbReference>
<dbReference type="Proteomes" id="UP000794436">
    <property type="component" value="Unassembled WGS sequence"/>
</dbReference>
<dbReference type="InterPro" id="IPR036770">
    <property type="entry name" value="Ankyrin_rpt-contain_sf"/>
</dbReference>
<dbReference type="PANTHER" id="PTHR38795">
    <property type="entry name" value="DUF6604 DOMAIN-CONTAINING PROTEIN"/>
    <property type="match status" value="1"/>
</dbReference>
<dbReference type="OrthoDB" id="120683at2759"/>
<evidence type="ECO:0000256" key="1">
    <source>
        <dbReference type="SAM" id="MobiDB-lite"/>
    </source>
</evidence>